<keyword evidence="3" id="KW-1185">Reference proteome</keyword>
<proteinExistence type="predicted"/>
<feature type="compositionally biased region" description="Basic and acidic residues" evidence="1">
    <location>
        <begin position="78"/>
        <end position="113"/>
    </location>
</feature>
<dbReference type="EMBL" id="CP128355">
    <property type="protein sequence ID" value="XAF70371.1"/>
    <property type="molecule type" value="Genomic_DNA"/>
</dbReference>
<protein>
    <submittedName>
        <fullName evidence="2">YtxH domain-containing protein</fullName>
    </submittedName>
</protein>
<evidence type="ECO:0000313" key="3">
    <source>
        <dbReference type="Proteomes" id="UP001436297"/>
    </source>
</evidence>
<organism evidence="2 3">
    <name type="scientific">Staphylococcus hsinchuensis</name>
    <dbReference type="NCBI Taxonomy" id="3051183"/>
    <lineage>
        <taxon>Bacteria</taxon>
        <taxon>Bacillati</taxon>
        <taxon>Bacillota</taxon>
        <taxon>Bacilli</taxon>
        <taxon>Bacillales</taxon>
        <taxon>Staphylococcaceae</taxon>
        <taxon>Staphylococcus</taxon>
    </lineage>
</organism>
<gene>
    <name evidence="2" type="ORF">QQM35_09885</name>
</gene>
<evidence type="ECO:0000256" key="1">
    <source>
        <dbReference type="SAM" id="MobiDB-lite"/>
    </source>
</evidence>
<feature type="compositionally biased region" description="Basic and acidic residues" evidence="1">
    <location>
        <begin position="126"/>
        <end position="147"/>
    </location>
</feature>
<evidence type="ECO:0000313" key="2">
    <source>
        <dbReference type="EMBL" id="XAF70371.1"/>
    </source>
</evidence>
<dbReference type="RefSeq" id="WP_251519754.1">
    <property type="nucleotide sequence ID" value="NZ_CP128355.1"/>
</dbReference>
<sequence>MAKSNVLRALVGIGGAAAAIVLSKKENRDKLKGEYDKYKENPESYKQNAKDIATQISSKANETFNEVKQDPKGYANKVKQDPKGFINDQKDRIKGSTVKNQDEEHVEEARFTDEGAADPSNNLRVVTEEELKNNSNKHDSDNEDSNK</sequence>
<dbReference type="Gene3D" id="1.20.120.20">
    <property type="entry name" value="Apolipoprotein"/>
    <property type="match status" value="1"/>
</dbReference>
<accession>A0ABZ3EC35</accession>
<feature type="region of interest" description="Disordered" evidence="1">
    <location>
        <begin position="64"/>
        <end position="147"/>
    </location>
</feature>
<reference evidence="2 3" key="1">
    <citation type="journal article" date="2024" name="Pathogens">
        <title>Staphylococcus hsinchuensis sp. nov., Isolated from Soymilk.</title>
        <authorList>
            <person name="Wang Y.T."/>
            <person name="Lin Y.C."/>
            <person name="Hsieh Y.H."/>
            <person name="Lin Y.T."/>
            <person name="Hamada M."/>
            <person name="Chen C.C."/>
            <person name="Liou J.S."/>
            <person name="Lee A.Y."/>
            <person name="Zhang W.L."/>
            <person name="Chen Y.T."/>
            <person name="Huang C.H."/>
        </authorList>
    </citation>
    <scope>NUCLEOTIDE SEQUENCE [LARGE SCALE GENOMIC DNA]</scope>
    <source>
        <strain evidence="2 3">H164</strain>
    </source>
</reference>
<name>A0ABZ3EC35_9STAP</name>
<dbReference type="Proteomes" id="UP001436297">
    <property type="component" value="Chromosome"/>
</dbReference>